<sequence length="121" mass="13473">MVYTAYGAWLLFSVRRHRSRSVQVPGVVTGLVRSRDPDSYTSRPIFRFTTVEGHEVEVTSRHGEASPPQPGDSVTILYDRREPRRAVIDTSGQRGSTLGWLLTALGLFLLTMSVLTALDIL</sequence>
<organism evidence="3 4">
    <name type="scientific">Nocardia fusca</name>
    <dbReference type="NCBI Taxonomy" id="941183"/>
    <lineage>
        <taxon>Bacteria</taxon>
        <taxon>Bacillati</taxon>
        <taxon>Actinomycetota</taxon>
        <taxon>Actinomycetes</taxon>
        <taxon>Mycobacteriales</taxon>
        <taxon>Nocardiaceae</taxon>
        <taxon>Nocardia</taxon>
    </lineage>
</organism>
<name>A0ABV3F5X1_9NOCA</name>
<evidence type="ECO:0000313" key="4">
    <source>
        <dbReference type="Proteomes" id="UP001551658"/>
    </source>
</evidence>
<dbReference type="EMBL" id="JBFAIH010000004">
    <property type="protein sequence ID" value="MEV0363099.1"/>
    <property type="molecule type" value="Genomic_DNA"/>
</dbReference>
<feature type="domain" description="DUF3592" evidence="2">
    <location>
        <begin position="24"/>
        <end position="91"/>
    </location>
</feature>
<feature type="transmembrane region" description="Helical" evidence="1">
    <location>
        <begin position="98"/>
        <end position="118"/>
    </location>
</feature>
<evidence type="ECO:0000256" key="1">
    <source>
        <dbReference type="SAM" id="Phobius"/>
    </source>
</evidence>
<keyword evidence="4" id="KW-1185">Reference proteome</keyword>
<evidence type="ECO:0000259" key="2">
    <source>
        <dbReference type="Pfam" id="PF12158"/>
    </source>
</evidence>
<gene>
    <name evidence="3" type="ORF">AB0H72_10400</name>
</gene>
<comment type="caution">
    <text evidence="3">The sequence shown here is derived from an EMBL/GenBank/DDBJ whole genome shotgun (WGS) entry which is preliminary data.</text>
</comment>
<keyword evidence="1" id="KW-0472">Membrane</keyword>
<accession>A0ABV3F5X1</accession>
<dbReference type="Pfam" id="PF12158">
    <property type="entry name" value="DUF3592"/>
    <property type="match status" value="1"/>
</dbReference>
<proteinExistence type="predicted"/>
<dbReference type="Proteomes" id="UP001551658">
    <property type="component" value="Unassembled WGS sequence"/>
</dbReference>
<keyword evidence="1" id="KW-1133">Transmembrane helix</keyword>
<reference evidence="3 4" key="1">
    <citation type="submission" date="2024-06" db="EMBL/GenBank/DDBJ databases">
        <title>The Natural Products Discovery Center: Release of the First 8490 Sequenced Strains for Exploring Actinobacteria Biosynthetic Diversity.</title>
        <authorList>
            <person name="Kalkreuter E."/>
            <person name="Kautsar S.A."/>
            <person name="Yang D."/>
            <person name="Bader C.D."/>
            <person name="Teijaro C.N."/>
            <person name="Fluegel L."/>
            <person name="Davis C.M."/>
            <person name="Simpson J.R."/>
            <person name="Lauterbach L."/>
            <person name="Steele A.D."/>
            <person name="Gui C."/>
            <person name="Meng S."/>
            <person name="Li G."/>
            <person name="Viehrig K."/>
            <person name="Ye F."/>
            <person name="Su P."/>
            <person name="Kiefer A.F."/>
            <person name="Nichols A."/>
            <person name="Cepeda A.J."/>
            <person name="Yan W."/>
            <person name="Fan B."/>
            <person name="Jiang Y."/>
            <person name="Adhikari A."/>
            <person name="Zheng C.-J."/>
            <person name="Schuster L."/>
            <person name="Cowan T.M."/>
            <person name="Smanski M.J."/>
            <person name="Chevrette M.G."/>
            <person name="De Carvalho L.P.S."/>
            <person name="Shen B."/>
        </authorList>
    </citation>
    <scope>NUCLEOTIDE SEQUENCE [LARGE SCALE GENOMIC DNA]</scope>
    <source>
        <strain evidence="3 4">NPDC050671</strain>
    </source>
</reference>
<evidence type="ECO:0000313" key="3">
    <source>
        <dbReference type="EMBL" id="MEV0363099.1"/>
    </source>
</evidence>
<dbReference type="RefSeq" id="WP_357976704.1">
    <property type="nucleotide sequence ID" value="NZ_JBFAIH010000004.1"/>
</dbReference>
<dbReference type="InterPro" id="IPR021994">
    <property type="entry name" value="DUF3592"/>
</dbReference>
<protein>
    <submittedName>
        <fullName evidence="3">DUF3592 domain-containing protein</fullName>
    </submittedName>
</protein>
<keyword evidence="1" id="KW-0812">Transmembrane</keyword>